<evidence type="ECO:0000313" key="7">
    <source>
        <dbReference type="EMBL" id="KAG7090031.1"/>
    </source>
</evidence>
<dbReference type="InterPro" id="IPR019775">
    <property type="entry name" value="WD40_repeat_CS"/>
</dbReference>
<keyword evidence="2 4" id="KW-0853">WD repeat</keyword>
<dbReference type="GeneID" id="66080726"/>
<comment type="function">
    <text evidence="5">Component of the RIX1 complex required for processing of ITS2 sequences from 35S pre-rRNA.</text>
</comment>
<feature type="repeat" description="WD" evidence="4">
    <location>
        <begin position="223"/>
        <end position="266"/>
    </location>
</feature>
<dbReference type="EMBL" id="CM032187">
    <property type="protein sequence ID" value="KAG7090031.1"/>
    <property type="molecule type" value="Genomic_DNA"/>
</dbReference>
<dbReference type="GO" id="GO:0006261">
    <property type="term" value="P:DNA-templated DNA replication"/>
    <property type="evidence" value="ECO:0007669"/>
    <property type="project" value="TreeGrafter"/>
</dbReference>
<dbReference type="PANTHER" id="PTHR18763:SF0">
    <property type="entry name" value="WD REPEAT-CONTAINING PROTEIN 18"/>
    <property type="match status" value="1"/>
</dbReference>
<evidence type="ECO:0000313" key="8">
    <source>
        <dbReference type="Proteomes" id="UP001049176"/>
    </source>
</evidence>
<evidence type="ECO:0000256" key="1">
    <source>
        <dbReference type="ARBA" id="ARBA00010143"/>
    </source>
</evidence>
<dbReference type="InterPro" id="IPR036322">
    <property type="entry name" value="WD40_repeat_dom_sf"/>
</dbReference>
<dbReference type="KEGG" id="more:E1B28_011651"/>
<dbReference type="OrthoDB" id="10257301at2759"/>
<dbReference type="PROSITE" id="PS50082">
    <property type="entry name" value="WD_REPEATS_2"/>
    <property type="match status" value="2"/>
</dbReference>
<comment type="caution">
    <text evidence="7">The sequence shown here is derived from an EMBL/GenBank/DDBJ whole genome shotgun (WGS) entry which is preliminary data.</text>
</comment>
<evidence type="ECO:0000256" key="4">
    <source>
        <dbReference type="PROSITE-ProRule" id="PRU00221"/>
    </source>
</evidence>
<dbReference type="Proteomes" id="UP001049176">
    <property type="component" value="Chromosome 7"/>
</dbReference>
<evidence type="ECO:0000256" key="5">
    <source>
        <dbReference type="RuleBase" id="RU369067"/>
    </source>
</evidence>
<keyword evidence="8" id="KW-1185">Reference proteome</keyword>
<evidence type="ECO:0000256" key="2">
    <source>
        <dbReference type="ARBA" id="ARBA00022574"/>
    </source>
</evidence>
<accession>A0A9P7URF3</accession>
<dbReference type="Gene3D" id="2.130.10.10">
    <property type="entry name" value="YVTN repeat-like/Quinoprotein amine dehydrogenase"/>
    <property type="match status" value="2"/>
</dbReference>
<dbReference type="SMART" id="SM00320">
    <property type="entry name" value="WD40"/>
    <property type="match status" value="5"/>
</dbReference>
<dbReference type="InterPro" id="IPR001680">
    <property type="entry name" value="WD40_rpt"/>
</dbReference>
<sequence>MTILDVDDGLVKVPIITIQPAFTTVIQEVWSGIIPSEEVWLSRYHQGSDSIHDRIRVTLDEEDRDKVTWESLRGKLELSRDDESGSYGVDSVRLLVPIQHYHLEETPKARRITSLAISPDQSQFAVGLLDGSIYLYPIVPPRTAVKYPEPQVAEVLHIRQTLVEALGKKTAHKSTVTSLRFFPSSRVLLSGGADFTMSIWPAEPLPPSSMSQKTASPTPARTLMAHTRPISSVAINPLDRGRTVLSGSADGTVRTWNVSSGSEVVDRRIRHGGSGLSAMVLDPEAETLYCALQDGSFEIFALQLSSADQSASNQNVPDENTTAPPNQPLFKSGRSIGGALTSIAVSSKSDSTPRLLATGTVNGIVSIYLIDGELPTHLVSFKRNGANIEALSFLPHPISNQSSLSLGLAVATSDGLPWIAAISVDIATKVATVTPYAELTGGEIDSVRDIVAISGEVWTVCDDGLVRRYLVA</sequence>
<feature type="region of interest" description="Disordered" evidence="6">
    <location>
        <begin position="310"/>
        <end position="331"/>
    </location>
</feature>
<dbReference type="AlphaFoldDB" id="A0A9P7URF3"/>
<name>A0A9P7URF3_9AGAR</name>
<protein>
    <recommendedName>
        <fullName evidence="5">Pre-rRNA-processing protein IPI3</fullName>
    </recommendedName>
</protein>
<keyword evidence="5" id="KW-0539">Nucleus</keyword>
<dbReference type="Pfam" id="PF00400">
    <property type="entry name" value="WD40"/>
    <property type="match status" value="3"/>
</dbReference>
<keyword evidence="3" id="KW-0677">Repeat</keyword>
<dbReference type="InterPro" id="IPR015943">
    <property type="entry name" value="WD40/YVTN_repeat-like_dom_sf"/>
</dbReference>
<dbReference type="PROSITE" id="PS50294">
    <property type="entry name" value="WD_REPEATS_REGION"/>
    <property type="match status" value="2"/>
</dbReference>
<comment type="similarity">
    <text evidence="1 5">Belongs to the WD repeat IPI3/WDR18 family.</text>
</comment>
<dbReference type="GO" id="GO:0120330">
    <property type="term" value="C:rixosome complex"/>
    <property type="evidence" value="ECO:0007669"/>
    <property type="project" value="UniProtKB-UniRule"/>
</dbReference>
<feature type="repeat" description="WD" evidence="4">
    <location>
        <begin position="169"/>
        <end position="200"/>
    </location>
</feature>
<comment type="subunit">
    <text evidence="5">Component of the RIX1 complex, composed of IPI1, RIX1/IPI2 and IPI3 in a 1:2:2 stoichiometry. The complex interacts (via RIX1) with MDN1 (via its hexameric AAA ATPase ring) and the pre-60S ribosome particles.</text>
</comment>
<gene>
    <name evidence="7" type="ORF">E1B28_011651</name>
</gene>
<reference evidence="7" key="1">
    <citation type="journal article" date="2021" name="Genome Biol. Evol.">
        <title>The assembled and annotated genome of the fairy-ring fungus Marasmius oreades.</title>
        <authorList>
            <person name="Hiltunen M."/>
            <person name="Ament-Velasquez S.L."/>
            <person name="Johannesson H."/>
        </authorList>
    </citation>
    <scope>NUCLEOTIDE SEQUENCE</scope>
    <source>
        <strain evidence="7">03SP1</strain>
    </source>
</reference>
<dbReference type="PROSITE" id="PS00678">
    <property type="entry name" value="WD_REPEATS_1"/>
    <property type="match status" value="1"/>
</dbReference>
<dbReference type="SUPFAM" id="SSF50978">
    <property type="entry name" value="WD40 repeat-like"/>
    <property type="match status" value="1"/>
</dbReference>
<dbReference type="GO" id="GO:0005656">
    <property type="term" value="C:nuclear pre-replicative complex"/>
    <property type="evidence" value="ECO:0007669"/>
    <property type="project" value="TreeGrafter"/>
</dbReference>
<dbReference type="GO" id="GO:0006364">
    <property type="term" value="P:rRNA processing"/>
    <property type="evidence" value="ECO:0007669"/>
    <property type="project" value="UniProtKB-UniRule"/>
</dbReference>
<dbReference type="InterPro" id="IPR045227">
    <property type="entry name" value="WDR18/Ipi3/RID3"/>
</dbReference>
<dbReference type="RefSeq" id="XP_043006501.1">
    <property type="nucleotide sequence ID" value="XM_043156708.1"/>
</dbReference>
<dbReference type="PANTHER" id="PTHR18763">
    <property type="entry name" value="WD-REPEAT PROTEIN 18"/>
    <property type="match status" value="1"/>
</dbReference>
<evidence type="ECO:0000256" key="3">
    <source>
        <dbReference type="ARBA" id="ARBA00022737"/>
    </source>
</evidence>
<proteinExistence type="inferred from homology"/>
<organism evidence="7 8">
    <name type="scientific">Marasmius oreades</name>
    <name type="common">fairy-ring Marasmius</name>
    <dbReference type="NCBI Taxonomy" id="181124"/>
    <lineage>
        <taxon>Eukaryota</taxon>
        <taxon>Fungi</taxon>
        <taxon>Dikarya</taxon>
        <taxon>Basidiomycota</taxon>
        <taxon>Agaricomycotina</taxon>
        <taxon>Agaricomycetes</taxon>
        <taxon>Agaricomycetidae</taxon>
        <taxon>Agaricales</taxon>
        <taxon>Marasmiineae</taxon>
        <taxon>Marasmiaceae</taxon>
        <taxon>Marasmius</taxon>
    </lineage>
</organism>
<keyword evidence="5" id="KW-0698">rRNA processing</keyword>
<comment type="subcellular location">
    <subcellularLocation>
        <location evidence="5">Nucleus</location>
    </subcellularLocation>
</comment>
<evidence type="ECO:0000256" key="6">
    <source>
        <dbReference type="SAM" id="MobiDB-lite"/>
    </source>
</evidence>